<gene>
    <name evidence="1" type="ORF">DNU06_02115</name>
</gene>
<dbReference type="AlphaFoldDB" id="A0A2W1N2V7"/>
<reference evidence="1 2" key="1">
    <citation type="submission" date="2018-06" db="EMBL/GenBank/DDBJ databases">
        <title>The draft genome sequence of Crocinitomix sp. SM1701.</title>
        <authorList>
            <person name="Zhang X."/>
        </authorList>
    </citation>
    <scope>NUCLEOTIDE SEQUENCE [LARGE SCALE GENOMIC DNA]</scope>
    <source>
        <strain evidence="1 2">SM1701</strain>
    </source>
</reference>
<dbReference type="InterPro" id="IPR014985">
    <property type="entry name" value="WbqC"/>
</dbReference>
<dbReference type="Proteomes" id="UP000249248">
    <property type="component" value="Unassembled WGS sequence"/>
</dbReference>
<dbReference type="OrthoDB" id="1523452at2"/>
<name>A0A2W1N2V7_9FLAO</name>
<evidence type="ECO:0008006" key="3">
    <source>
        <dbReference type="Google" id="ProtNLM"/>
    </source>
</evidence>
<protein>
    <recommendedName>
        <fullName evidence="3">WbqC family protein</fullName>
    </recommendedName>
</protein>
<organism evidence="1 2">
    <name type="scientific">Putridiphycobacter roseus</name>
    <dbReference type="NCBI Taxonomy" id="2219161"/>
    <lineage>
        <taxon>Bacteria</taxon>
        <taxon>Pseudomonadati</taxon>
        <taxon>Bacteroidota</taxon>
        <taxon>Flavobacteriia</taxon>
        <taxon>Flavobacteriales</taxon>
        <taxon>Crocinitomicaceae</taxon>
        <taxon>Putridiphycobacter</taxon>
    </lineage>
</organism>
<sequence length="199" mass="22889">MIPVLPATYLGNTAYFSQLAKHKVVHVLRDETYQKQTFRNRAVILSANGPLSLSIPVVRPFGKKTKTAEVTFSLAENWKLNHWKTLKSAYNRSPYFEFYEDSFKSVFFEAYENLFEFNTALTNYLIGKIGITCQLKPIENNGANIPLTLDFSPKVEIIFKPYPYLQTFTEKYGFVPNLSILDLLFNEGPNTICILEESY</sequence>
<keyword evidence="2" id="KW-1185">Reference proteome</keyword>
<accession>A0A2W1N2V7</accession>
<comment type="caution">
    <text evidence="1">The sequence shown here is derived from an EMBL/GenBank/DDBJ whole genome shotgun (WGS) entry which is preliminary data.</text>
</comment>
<dbReference type="EMBL" id="QKSB01000001">
    <property type="protein sequence ID" value="PZE18647.1"/>
    <property type="molecule type" value="Genomic_DNA"/>
</dbReference>
<dbReference type="Pfam" id="PF08889">
    <property type="entry name" value="WbqC"/>
    <property type="match status" value="1"/>
</dbReference>
<proteinExistence type="predicted"/>
<dbReference type="RefSeq" id="WP_111061548.1">
    <property type="nucleotide sequence ID" value="NZ_JBHUCU010000007.1"/>
</dbReference>
<evidence type="ECO:0000313" key="2">
    <source>
        <dbReference type="Proteomes" id="UP000249248"/>
    </source>
</evidence>
<evidence type="ECO:0000313" key="1">
    <source>
        <dbReference type="EMBL" id="PZE18647.1"/>
    </source>
</evidence>